<evidence type="ECO:0000313" key="3">
    <source>
        <dbReference type="EMBL" id="PLS06016.1"/>
    </source>
</evidence>
<evidence type="ECO:0000313" key="2">
    <source>
        <dbReference type="EMBL" id="MCY9183761.1"/>
    </source>
</evidence>
<dbReference type="PIRSF" id="PIRSF021328">
    <property type="entry name" value="UCP021328"/>
    <property type="match status" value="1"/>
</dbReference>
<feature type="region of interest" description="Disordered" evidence="1">
    <location>
        <begin position="56"/>
        <end position="137"/>
    </location>
</feature>
<name>A0A9Q6A727_9BACI</name>
<dbReference type="Pfam" id="PF11208">
    <property type="entry name" value="DUF2992"/>
    <property type="match status" value="1"/>
</dbReference>
<comment type="caution">
    <text evidence="3">The sequence shown here is derived from an EMBL/GenBank/DDBJ whole genome shotgun (WGS) entry which is preliminary data.</text>
</comment>
<feature type="compositionally biased region" description="Basic residues" evidence="1">
    <location>
        <begin position="124"/>
        <end position="137"/>
    </location>
</feature>
<dbReference type="EMBL" id="PGUV01000011">
    <property type="protein sequence ID" value="PLS06016.1"/>
    <property type="molecule type" value="Genomic_DNA"/>
</dbReference>
<reference evidence="3 4" key="1">
    <citation type="submission" date="2017-12" db="EMBL/GenBank/DDBJ databases">
        <title>Comparative Functional Genomics of Dry Heat Resistant strains isolated from the Viking Spacecraft.</title>
        <authorList>
            <person name="Seuylemezian A."/>
            <person name="Cooper K."/>
            <person name="Vaishampayan P."/>
        </authorList>
    </citation>
    <scope>NUCLEOTIDE SEQUENCE [LARGE SCALE GENOMIC DNA]</scope>
    <source>
        <strain evidence="3 4">V48-19</strain>
    </source>
</reference>
<dbReference type="EMBL" id="JALAWA010000002">
    <property type="protein sequence ID" value="MCY9183761.1"/>
    <property type="molecule type" value="Genomic_DNA"/>
</dbReference>
<feature type="compositionally biased region" description="Basic and acidic residues" evidence="1">
    <location>
        <begin position="110"/>
        <end position="123"/>
    </location>
</feature>
<evidence type="ECO:0000256" key="1">
    <source>
        <dbReference type="SAM" id="MobiDB-lite"/>
    </source>
</evidence>
<gene>
    <name evidence="3" type="ORF">CUU63_13150</name>
    <name evidence="2" type="ORF">MOF03_03675</name>
</gene>
<protein>
    <submittedName>
        <fullName evidence="3">DUF2992 domain-containing protein</fullName>
    </submittedName>
    <submittedName>
        <fullName evidence="2">YjdF family protein</fullName>
    </submittedName>
</protein>
<dbReference type="RefSeq" id="WP_024121003.1">
    <property type="nucleotide sequence ID" value="NZ_ASJT01000031.1"/>
</dbReference>
<dbReference type="Proteomes" id="UP001073053">
    <property type="component" value="Unassembled WGS sequence"/>
</dbReference>
<dbReference type="AlphaFoldDB" id="A0A9Q6A727"/>
<reference evidence="2" key="2">
    <citation type="submission" date="2022-02" db="EMBL/GenBank/DDBJ databases">
        <title>Crop Bioprotection Bacillus Genome Sequencing.</title>
        <authorList>
            <person name="Dunlap C."/>
        </authorList>
    </citation>
    <scope>NUCLEOTIDE SEQUENCE</scope>
    <source>
        <strain evidence="2">EC49O2N-C10</strain>
    </source>
</reference>
<proteinExistence type="predicted"/>
<feature type="compositionally biased region" description="Basic and acidic residues" evidence="1">
    <location>
        <begin position="58"/>
        <end position="69"/>
    </location>
</feature>
<sequence>MKLTIYYNGQFWVGVIEVVKNGKLKASQHLFGKEPKDSEVFDFVNRQLLKTLSQSEQEGVRVKAQDQKKINPKRLQRQVSKELKRAGASLKAQDAMKQELEAKKQRKKQITKEQREKIKEQKYLIRKQKAKKKHRGK</sequence>
<organism evidence="3 4">
    <name type="scientific">Bacillus halotolerans</name>
    <dbReference type="NCBI Taxonomy" id="260554"/>
    <lineage>
        <taxon>Bacteria</taxon>
        <taxon>Bacillati</taxon>
        <taxon>Bacillota</taxon>
        <taxon>Bacilli</taxon>
        <taxon>Bacillales</taxon>
        <taxon>Bacillaceae</taxon>
        <taxon>Bacillus</taxon>
    </lineage>
</organism>
<accession>A0A9Q6A727</accession>
<dbReference type="Proteomes" id="UP000234803">
    <property type="component" value="Unassembled WGS sequence"/>
</dbReference>
<feature type="compositionally biased region" description="Basic and acidic residues" evidence="1">
    <location>
        <begin position="94"/>
        <end position="103"/>
    </location>
</feature>
<dbReference type="InterPro" id="IPR016787">
    <property type="entry name" value="UCP021328"/>
</dbReference>
<evidence type="ECO:0000313" key="4">
    <source>
        <dbReference type="Proteomes" id="UP000234803"/>
    </source>
</evidence>